<accession>A0A0M2NDF1</accession>
<evidence type="ECO:0000313" key="2">
    <source>
        <dbReference type="Proteomes" id="UP000034076"/>
    </source>
</evidence>
<evidence type="ECO:0000313" key="1">
    <source>
        <dbReference type="EMBL" id="KKI50213.1"/>
    </source>
</evidence>
<gene>
    <name evidence="1" type="ORF">CHK_2276</name>
</gene>
<dbReference type="OrthoDB" id="9966307at2"/>
<dbReference type="RefSeq" id="WP_160295640.1">
    <property type="nucleotide sequence ID" value="NZ_LAYJ01000112.1"/>
</dbReference>
<protein>
    <submittedName>
        <fullName evidence="1">Uncharacterized protein</fullName>
    </submittedName>
</protein>
<dbReference type="AlphaFoldDB" id="A0A0M2NDF1"/>
<dbReference type="Proteomes" id="UP000034076">
    <property type="component" value="Unassembled WGS sequence"/>
</dbReference>
<keyword evidence="2" id="KW-1185">Reference proteome</keyword>
<proteinExistence type="predicted"/>
<name>A0A0M2NDF1_9FIRM</name>
<comment type="caution">
    <text evidence="1">The sequence shown here is derived from an EMBL/GenBank/DDBJ whole genome shotgun (WGS) entry which is preliminary data.</text>
</comment>
<dbReference type="EMBL" id="LAYJ01000112">
    <property type="protein sequence ID" value="KKI50213.1"/>
    <property type="molecule type" value="Genomic_DNA"/>
</dbReference>
<sequence length="57" mass="6583">MQRYADRTFYRGELTAYGVCPKCRVICKFRSMDQASENEYKCGHCDTPVKVVKLSKA</sequence>
<organism evidence="1 2">
    <name type="scientific">Christensenella hongkongensis</name>
    <dbReference type="NCBI Taxonomy" id="270498"/>
    <lineage>
        <taxon>Bacteria</taxon>
        <taxon>Bacillati</taxon>
        <taxon>Bacillota</taxon>
        <taxon>Clostridia</taxon>
        <taxon>Christensenellales</taxon>
        <taxon>Christensenellaceae</taxon>
        <taxon>Christensenella</taxon>
    </lineage>
</organism>
<reference evidence="1 2" key="1">
    <citation type="submission" date="2015-04" db="EMBL/GenBank/DDBJ databases">
        <title>Draft genome sequence of bacteremic isolate Catabacter hongkongensis type strain HKU16T.</title>
        <authorList>
            <person name="Lau S.K."/>
            <person name="Teng J.L."/>
            <person name="Huang Y."/>
            <person name="Curreem S.O."/>
            <person name="Tsui S.K."/>
            <person name="Woo P.C."/>
        </authorList>
    </citation>
    <scope>NUCLEOTIDE SEQUENCE [LARGE SCALE GENOMIC DNA]</scope>
    <source>
        <strain evidence="1 2">HKU16</strain>
    </source>
</reference>